<dbReference type="GO" id="GO:0005777">
    <property type="term" value="C:peroxisome"/>
    <property type="evidence" value="ECO:0007669"/>
    <property type="project" value="UniProtKB-SubCell"/>
</dbReference>
<keyword evidence="5 10" id="KW-0274">FAD</keyword>
<evidence type="ECO:0000256" key="11">
    <source>
        <dbReference type="PIRSR" id="PIRSR000168-1"/>
    </source>
</evidence>
<dbReference type="Proteomes" id="UP001162131">
    <property type="component" value="Unassembled WGS sequence"/>
</dbReference>
<comment type="subcellular location">
    <subcellularLocation>
        <location evidence="2">Peroxisome</location>
    </subcellularLocation>
</comment>
<dbReference type="GO" id="GO:0005504">
    <property type="term" value="F:fatty acid binding"/>
    <property type="evidence" value="ECO:0007669"/>
    <property type="project" value="TreeGrafter"/>
</dbReference>
<evidence type="ECO:0000256" key="10">
    <source>
        <dbReference type="PIRNR" id="PIRNR000168"/>
    </source>
</evidence>
<keyword evidence="7" id="KW-0560">Oxidoreductase</keyword>
<dbReference type="EMBL" id="CAJZBQ010000056">
    <property type="protein sequence ID" value="CAG9333432.1"/>
    <property type="molecule type" value="Genomic_DNA"/>
</dbReference>
<dbReference type="SUPFAM" id="SSF56645">
    <property type="entry name" value="Acyl-CoA dehydrogenase NM domain-like"/>
    <property type="match status" value="1"/>
</dbReference>
<keyword evidence="4 10" id="KW-0285">Flavoprotein</keyword>
<name>A0AAU9KHE4_9CILI</name>
<comment type="similarity">
    <text evidence="3 10">Belongs to the acyl-CoA oxidase family.</text>
</comment>
<keyword evidence="9" id="KW-0576">Peroxisome</keyword>
<evidence type="ECO:0000256" key="12">
    <source>
        <dbReference type="PIRSR" id="PIRSR000168-2"/>
    </source>
</evidence>
<comment type="caution">
    <text evidence="16">The sequence shown here is derived from an EMBL/GenBank/DDBJ whole genome shotgun (WGS) entry which is preliminary data.</text>
</comment>
<dbReference type="InterPro" id="IPR009100">
    <property type="entry name" value="AcylCoA_DH/oxidase_NM_dom_sf"/>
</dbReference>
<protein>
    <recommendedName>
        <fullName evidence="10">Acyl-coenzyme A oxidase</fullName>
    </recommendedName>
</protein>
<evidence type="ECO:0000256" key="3">
    <source>
        <dbReference type="ARBA" id="ARBA00006288"/>
    </source>
</evidence>
<evidence type="ECO:0000256" key="5">
    <source>
        <dbReference type="ARBA" id="ARBA00022827"/>
    </source>
</evidence>
<evidence type="ECO:0000259" key="15">
    <source>
        <dbReference type="Pfam" id="PF22924"/>
    </source>
</evidence>
<feature type="active site" description="Proton acceptor" evidence="11">
    <location>
        <position position="453"/>
    </location>
</feature>
<feature type="binding site" evidence="12">
    <location>
        <position position="165"/>
    </location>
    <ligand>
        <name>FAD</name>
        <dbReference type="ChEBI" id="CHEBI:57692"/>
    </ligand>
</feature>
<dbReference type="InterPro" id="IPR055060">
    <property type="entry name" value="ACOX_C_alpha1"/>
</dbReference>
<feature type="domain" description="Acyl-CoA oxidase/dehydrogenase middle" evidence="14">
    <location>
        <begin position="161"/>
        <end position="271"/>
    </location>
</feature>
<gene>
    <name evidence="16" type="ORF">BSTOLATCC_MIC58244</name>
</gene>
<dbReference type="PANTHER" id="PTHR10909">
    <property type="entry name" value="ELECTRON TRANSPORT OXIDOREDUCTASE"/>
    <property type="match status" value="1"/>
</dbReference>
<dbReference type="FunFam" id="1.20.140.10:FF:000010">
    <property type="entry name" value="Acyl-coenzyme A oxidase"/>
    <property type="match status" value="1"/>
</dbReference>
<feature type="domain" description="Acyl-CoA oxidase C-terminal" evidence="13">
    <location>
        <begin position="514"/>
        <end position="682"/>
    </location>
</feature>
<dbReference type="GO" id="GO:0055088">
    <property type="term" value="P:lipid homeostasis"/>
    <property type="evidence" value="ECO:0007669"/>
    <property type="project" value="TreeGrafter"/>
</dbReference>
<proteinExistence type="inferred from homology"/>
<keyword evidence="6" id="KW-0276">Fatty acid metabolism</keyword>
<dbReference type="InterPro" id="IPR046373">
    <property type="entry name" value="Acyl-CoA_Oxase/DH_mid-dom_sf"/>
</dbReference>
<sequence length="693" mass="79029">MSTMRRLNLIESHLVSRFPTIPYDDSLDEFRKKGTEINIDILQQSYFGPFYTWIKDVFKIMNENPLFNHFEEAEMSREILRKRIVHQIATIYPKLKLNYDIVKQDYMKKLGLLYPMADYDIALAVRLLVHIVLYTDTITNLGTEKHRDLVNRAYNIQDYGSFAMTELGHGSNVAKIETTATYDHATREFILNSPTATSAKWWIGAVGKTANMTVIFAQLYADNINRGVHVFVVPIRRNDASHDTLPGVVVGDCGKKLGLEGIDNGFILFKNYRVPYDALLDKFSQITTEGKFKSSIKNKDKRAGIMIAGLVGGRICCTCGSEQDMRLGLAIALRFSAVRKQFGGQEGPELPILTYPLQRLKFIPYLAKMFAIRSCVIYSLGDINAFLRKLEEDPECLEVNEFHAILSSVKCVSSWYGTACLQECRESVGGLGYSSYSQLGRIRNNQDVMVTWEGDSSVLIQQTGKFLLKQIQKSFKGQKIHAKTMTFLKTDIHEINAFKPHFESSQELENETLILDLIDYRLNLLLHQSLLKLQESTANSVDMVDAWNKSQPFYVQEACKAYGEYIMAHDLLRFVKDITAKDETLGRIMKKYWLLYTIGVIEKSLVVFMEHLFNASHVKIVRESIMRLCNELVEDSVRVIDALAPPDLVIGSVIGVSDGQIYKKMIETVEKSKRVYEKPEWLPLLLEIKGIKK</sequence>
<keyword evidence="8" id="KW-0443">Lipid metabolism</keyword>
<dbReference type="FunFam" id="1.20.140.10:FF:000007">
    <property type="entry name" value="Acyl-coenzyme A oxidase"/>
    <property type="match status" value="1"/>
</dbReference>
<feature type="domain" description="Acyl-CoA oxidase C-alpha1" evidence="15">
    <location>
        <begin position="309"/>
        <end position="468"/>
    </location>
</feature>
<dbReference type="InterPro" id="IPR002655">
    <property type="entry name" value="Acyl-CoA_oxidase_C"/>
</dbReference>
<evidence type="ECO:0000256" key="7">
    <source>
        <dbReference type="ARBA" id="ARBA00023002"/>
    </source>
</evidence>
<evidence type="ECO:0000313" key="16">
    <source>
        <dbReference type="EMBL" id="CAG9333432.1"/>
    </source>
</evidence>
<evidence type="ECO:0000259" key="13">
    <source>
        <dbReference type="Pfam" id="PF01756"/>
    </source>
</evidence>
<evidence type="ECO:0000313" key="17">
    <source>
        <dbReference type="Proteomes" id="UP001162131"/>
    </source>
</evidence>
<dbReference type="InterPro" id="IPR036250">
    <property type="entry name" value="AcylCo_DH-like_C"/>
</dbReference>
<dbReference type="Pfam" id="PF22924">
    <property type="entry name" value="ACOX_C_alpha1"/>
    <property type="match status" value="1"/>
</dbReference>
<dbReference type="GO" id="GO:0003997">
    <property type="term" value="F:acyl-CoA oxidase activity"/>
    <property type="evidence" value="ECO:0007669"/>
    <property type="project" value="InterPro"/>
</dbReference>
<dbReference type="Pfam" id="PF01756">
    <property type="entry name" value="ACOX"/>
    <property type="match status" value="1"/>
</dbReference>
<evidence type="ECO:0000256" key="8">
    <source>
        <dbReference type="ARBA" id="ARBA00023098"/>
    </source>
</evidence>
<evidence type="ECO:0000256" key="1">
    <source>
        <dbReference type="ARBA" id="ARBA00001974"/>
    </source>
</evidence>
<dbReference type="AlphaFoldDB" id="A0AAU9KHE4"/>
<evidence type="ECO:0000256" key="4">
    <source>
        <dbReference type="ARBA" id="ARBA00022630"/>
    </source>
</evidence>
<dbReference type="GO" id="GO:0033540">
    <property type="term" value="P:fatty acid beta-oxidation using acyl-CoA oxidase"/>
    <property type="evidence" value="ECO:0007669"/>
    <property type="project" value="TreeGrafter"/>
</dbReference>
<evidence type="ECO:0000256" key="2">
    <source>
        <dbReference type="ARBA" id="ARBA00004275"/>
    </source>
</evidence>
<dbReference type="PANTHER" id="PTHR10909:SF352">
    <property type="entry name" value="ACYL-COENZYME A OXIDASE-LIKE PROTEIN"/>
    <property type="match status" value="1"/>
</dbReference>
<dbReference type="Pfam" id="PF02770">
    <property type="entry name" value="Acyl-CoA_dh_M"/>
    <property type="match status" value="1"/>
</dbReference>
<evidence type="ECO:0000256" key="9">
    <source>
        <dbReference type="ARBA" id="ARBA00023140"/>
    </source>
</evidence>
<evidence type="ECO:0000259" key="14">
    <source>
        <dbReference type="Pfam" id="PF02770"/>
    </source>
</evidence>
<dbReference type="GO" id="GO:0071949">
    <property type="term" value="F:FAD binding"/>
    <property type="evidence" value="ECO:0007669"/>
    <property type="project" value="InterPro"/>
</dbReference>
<dbReference type="InterPro" id="IPR006091">
    <property type="entry name" value="Acyl-CoA_Oxase/DH_mid-dom"/>
</dbReference>
<feature type="binding site" evidence="12">
    <location>
        <position position="204"/>
    </location>
    <ligand>
        <name>FAD</name>
        <dbReference type="ChEBI" id="CHEBI:57692"/>
    </ligand>
</feature>
<reference evidence="16" key="1">
    <citation type="submission" date="2021-09" db="EMBL/GenBank/DDBJ databases">
        <authorList>
            <consortium name="AG Swart"/>
            <person name="Singh M."/>
            <person name="Singh A."/>
            <person name="Seah K."/>
            <person name="Emmerich C."/>
        </authorList>
    </citation>
    <scope>NUCLEOTIDE SEQUENCE</scope>
    <source>
        <strain evidence="16">ATCC30299</strain>
    </source>
</reference>
<evidence type="ECO:0000256" key="6">
    <source>
        <dbReference type="ARBA" id="ARBA00022832"/>
    </source>
</evidence>
<dbReference type="PIRSF" id="PIRSF000168">
    <property type="entry name" value="Acyl-CoA_oxidase"/>
    <property type="match status" value="1"/>
</dbReference>
<accession>A0AAU9KHE4</accession>
<organism evidence="16 17">
    <name type="scientific">Blepharisma stoltei</name>
    <dbReference type="NCBI Taxonomy" id="1481888"/>
    <lineage>
        <taxon>Eukaryota</taxon>
        <taxon>Sar</taxon>
        <taxon>Alveolata</taxon>
        <taxon>Ciliophora</taxon>
        <taxon>Postciliodesmatophora</taxon>
        <taxon>Heterotrichea</taxon>
        <taxon>Heterotrichida</taxon>
        <taxon>Blepharismidae</taxon>
        <taxon>Blepharisma</taxon>
    </lineage>
</organism>
<dbReference type="SUPFAM" id="SSF47203">
    <property type="entry name" value="Acyl-CoA dehydrogenase C-terminal domain-like"/>
    <property type="match status" value="2"/>
</dbReference>
<dbReference type="Gene3D" id="1.20.140.10">
    <property type="entry name" value="Butyryl-CoA Dehydrogenase, subunit A, domain 3"/>
    <property type="match status" value="2"/>
</dbReference>
<comment type="cofactor">
    <cofactor evidence="1">
        <name>FAD</name>
        <dbReference type="ChEBI" id="CHEBI:57692"/>
    </cofactor>
</comment>
<keyword evidence="17" id="KW-1185">Reference proteome</keyword>
<dbReference type="FunFam" id="2.40.110.10:FF:000005">
    <property type="entry name" value="Acyl-coenzyme A oxidase"/>
    <property type="match status" value="1"/>
</dbReference>
<dbReference type="Gene3D" id="2.40.110.10">
    <property type="entry name" value="Butyryl-CoA Dehydrogenase, subunit A, domain 2"/>
    <property type="match status" value="1"/>
</dbReference>
<dbReference type="InterPro" id="IPR012258">
    <property type="entry name" value="Acyl-CoA_oxidase"/>
</dbReference>